<evidence type="ECO:0000313" key="2">
    <source>
        <dbReference type="EMBL" id="CAA7029437.1"/>
    </source>
</evidence>
<organism evidence="2 3">
    <name type="scientific">Microthlaspi erraticum</name>
    <dbReference type="NCBI Taxonomy" id="1685480"/>
    <lineage>
        <taxon>Eukaryota</taxon>
        <taxon>Viridiplantae</taxon>
        <taxon>Streptophyta</taxon>
        <taxon>Embryophyta</taxon>
        <taxon>Tracheophyta</taxon>
        <taxon>Spermatophyta</taxon>
        <taxon>Magnoliopsida</taxon>
        <taxon>eudicotyledons</taxon>
        <taxon>Gunneridae</taxon>
        <taxon>Pentapetalae</taxon>
        <taxon>rosids</taxon>
        <taxon>malvids</taxon>
        <taxon>Brassicales</taxon>
        <taxon>Brassicaceae</taxon>
        <taxon>Coluteocarpeae</taxon>
        <taxon>Microthlaspi</taxon>
    </lineage>
</organism>
<dbReference type="Proteomes" id="UP000467841">
    <property type="component" value="Unassembled WGS sequence"/>
</dbReference>
<sequence>MPSTFVRRLESVQFVKVELPSSIEEDQREQVGPVAVPSAVAPAIQPRSQQQQPEKRRGPGFGKGGKLAQGQKRRWDEDSGGSQSDRGVYFGCGSRDHRVASCPKRIYLGRLRIDSADRGYAGGSDHGGAAVGSDRTGTASVLFGRVWPV</sequence>
<evidence type="ECO:0000256" key="1">
    <source>
        <dbReference type="SAM" id="MobiDB-lite"/>
    </source>
</evidence>
<accession>A0A6D2IWG1</accession>
<gene>
    <name evidence="2" type="ORF">MERR_LOCUS16672</name>
</gene>
<evidence type="ECO:0000313" key="3">
    <source>
        <dbReference type="Proteomes" id="UP000467841"/>
    </source>
</evidence>
<reference evidence="2" key="1">
    <citation type="submission" date="2020-01" db="EMBL/GenBank/DDBJ databases">
        <authorList>
            <person name="Mishra B."/>
        </authorList>
    </citation>
    <scope>NUCLEOTIDE SEQUENCE [LARGE SCALE GENOMIC DNA]</scope>
</reference>
<proteinExistence type="predicted"/>
<name>A0A6D2IWG1_9BRAS</name>
<feature type="region of interest" description="Disordered" evidence="1">
    <location>
        <begin position="22"/>
        <end position="90"/>
    </location>
</feature>
<comment type="caution">
    <text evidence="2">The sequence shown here is derived from an EMBL/GenBank/DDBJ whole genome shotgun (WGS) entry which is preliminary data.</text>
</comment>
<dbReference type="EMBL" id="CACVBM020001081">
    <property type="protein sequence ID" value="CAA7029437.1"/>
    <property type="molecule type" value="Genomic_DNA"/>
</dbReference>
<protein>
    <submittedName>
        <fullName evidence="2">Uncharacterized protein</fullName>
    </submittedName>
</protein>
<feature type="compositionally biased region" description="Low complexity" evidence="1">
    <location>
        <begin position="31"/>
        <end position="46"/>
    </location>
</feature>
<keyword evidence="3" id="KW-1185">Reference proteome</keyword>
<dbReference type="AlphaFoldDB" id="A0A6D2IWG1"/>